<gene>
    <name evidence="4" type="ORF">ATY40_BA7504328</name>
</gene>
<keyword evidence="5" id="KW-1185">Reference proteome</keyword>
<protein>
    <recommendedName>
        <fullName evidence="1">triacylglycerol lipase</fullName>
        <ecNumber evidence="1">3.1.1.3</ecNumber>
    </recommendedName>
</protein>
<evidence type="ECO:0000256" key="2">
    <source>
        <dbReference type="ARBA" id="ARBA00022801"/>
    </source>
</evidence>
<evidence type="ECO:0000313" key="4">
    <source>
        <dbReference type="EMBL" id="ANZ76957.1"/>
    </source>
</evidence>
<evidence type="ECO:0000313" key="5">
    <source>
        <dbReference type="Proteomes" id="UP000094565"/>
    </source>
</evidence>
<organism evidence="4 5">
    <name type="scientific">Komagataella pastoris</name>
    <name type="common">Yeast</name>
    <name type="synonym">Pichia pastoris</name>
    <dbReference type="NCBI Taxonomy" id="4922"/>
    <lineage>
        <taxon>Eukaryota</taxon>
        <taxon>Fungi</taxon>
        <taxon>Dikarya</taxon>
        <taxon>Ascomycota</taxon>
        <taxon>Saccharomycotina</taxon>
        <taxon>Pichiomycetes</taxon>
        <taxon>Pichiales</taxon>
        <taxon>Pichiaceae</taxon>
        <taxon>Komagataella</taxon>
    </lineage>
</organism>
<evidence type="ECO:0000259" key="3">
    <source>
        <dbReference type="Pfam" id="PF01764"/>
    </source>
</evidence>
<dbReference type="Pfam" id="PF01764">
    <property type="entry name" value="Lipase_3"/>
    <property type="match status" value="1"/>
</dbReference>
<dbReference type="Proteomes" id="UP000094565">
    <property type="component" value="Chromosome 3"/>
</dbReference>
<sequence length="506" mass="57770">MKSRLRILVIVVVTAGCNYVVGLPAYNLTEVENVVESAQERHSDLDALYTAGRLARDLLSFGGIDPKAKLSYVLESSEQINDDLYHQLATQYVPLLQVAYCDNEQGALRTHEDLEFLLPSKLRLPFQCNETLENSQPRFRLLKVFRIPPHKMISKGGGNGYILLDHKLKKINVFFRGSRFANDWLTNLDYVERPYRPNVWNSSVVSEIINNNDGVSKNLIQEYISRTVEVDSFTCNEWSNETTEWTPTIKYYQEIATLLQVSNRSEINSASERKTSGELCFKCEIHSGFNSVMKVVLPEILPLVFQSIEEFPEYQVVLGGHSQGGAFAQILQLELSLLQIKSFALTASASRVFSHELAYLYDLMTNVNEIEKHLVVGQFPAEGHVRIVHHGDIIPSIPFRNVFSHTGYEVYLANVYTPHRTGDFYLSGMREYLDILQDLDSSGIVESFRFYRSWVSFDYYLRKLGRMLKIKPTLKAIKDYVMNEKIGAYSHRNIIDNISACNALSL</sequence>
<keyword evidence="2" id="KW-0378">Hydrolase</keyword>
<dbReference type="PROSITE" id="PS51257">
    <property type="entry name" value="PROKAR_LIPOPROTEIN"/>
    <property type="match status" value="1"/>
</dbReference>
<dbReference type="SUPFAM" id="SSF53474">
    <property type="entry name" value="alpha/beta-Hydrolases"/>
    <property type="match status" value="1"/>
</dbReference>
<dbReference type="EC" id="3.1.1.3" evidence="1"/>
<feature type="domain" description="Fungal lipase-type" evidence="3">
    <location>
        <begin position="273"/>
        <end position="400"/>
    </location>
</feature>
<dbReference type="InterPro" id="IPR029058">
    <property type="entry name" value="AB_hydrolase_fold"/>
</dbReference>
<dbReference type="AlphaFoldDB" id="A0A1B2JFY9"/>
<evidence type="ECO:0000256" key="1">
    <source>
        <dbReference type="ARBA" id="ARBA00013279"/>
    </source>
</evidence>
<dbReference type="OrthoDB" id="406844at2759"/>
<dbReference type="PANTHER" id="PTHR46640">
    <property type="entry name" value="TRIACYLGLYCEROL LIPASE, PUTATIVE (AFU_ORTHOLOGUE AFUA_6G06510)-RELATED"/>
    <property type="match status" value="1"/>
</dbReference>
<dbReference type="EMBL" id="CP014586">
    <property type="protein sequence ID" value="ANZ76957.1"/>
    <property type="molecule type" value="Genomic_DNA"/>
</dbReference>
<proteinExistence type="predicted"/>
<dbReference type="InterPro" id="IPR002921">
    <property type="entry name" value="Fungal_lipase-type"/>
</dbReference>
<dbReference type="InterPro" id="IPR051299">
    <property type="entry name" value="AB_hydrolase_lip/est"/>
</dbReference>
<name>A0A1B2JFY9_PICPA</name>
<dbReference type="GO" id="GO:0006629">
    <property type="term" value="P:lipid metabolic process"/>
    <property type="evidence" value="ECO:0007669"/>
    <property type="project" value="InterPro"/>
</dbReference>
<dbReference type="GO" id="GO:0004806">
    <property type="term" value="F:triacylglycerol lipase activity"/>
    <property type="evidence" value="ECO:0007669"/>
    <property type="project" value="UniProtKB-EC"/>
</dbReference>
<reference evidence="4 5" key="1">
    <citation type="submission" date="2016-02" db="EMBL/GenBank/DDBJ databases">
        <title>Comparative genomic and transcriptomic foundation for Pichia pastoris.</title>
        <authorList>
            <person name="Love K.R."/>
            <person name="Shah K.A."/>
            <person name="Whittaker C.A."/>
            <person name="Wu J."/>
            <person name="Bartlett M.C."/>
            <person name="Ma D."/>
            <person name="Leeson R.L."/>
            <person name="Priest M."/>
            <person name="Young S.K."/>
            <person name="Love J.C."/>
        </authorList>
    </citation>
    <scope>NUCLEOTIDE SEQUENCE [LARGE SCALE GENOMIC DNA]</scope>
    <source>
        <strain evidence="4 5">ATCC 28485</strain>
    </source>
</reference>
<dbReference type="Gene3D" id="3.40.50.1820">
    <property type="entry name" value="alpha/beta hydrolase"/>
    <property type="match status" value="1"/>
</dbReference>
<dbReference type="CDD" id="cd00519">
    <property type="entry name" value="Lipase_3"/>
    <property type="match status" value="1"/>
</dbReference>
<dbReference type="PANTHER" id="PTHR46640:SF3">
    <property type="entry name" value="LIPASE LIH1-RELATED"/>
    <property type="match status" value="1"/>
</dbReference>
<accession>A0A1B2JFY9</accession>